<dbReference type="InterPro" id="IPR021133">
    <property type="entry name" value="HEAT_type_2"/>
</dbReference>
<comment type="cofactor">
    <cofactor evidence="1">
        <name>[4Fe-4S] cluster</name>
        <dbReference type="ChEBI" id="CHEBI:49883"/>
    </cofactor>
</comment>
<dbReference type="SUPFAM" id="SSF48371">
    <property type="entry name" value="ARM repeat"/>
    <property type="match status" value="4"/>
</dbReference>
<keyword evidence="4" id="KW-0639">Primosome</keyword>
<name>A0ABD0YMT6_9HEMI</name>
<sequence>FQFKKKYLYHIRHCYGKVGKQADYPPLNCKKILEASPGPLDVHGCPYKTENKHGIMELLEQKGINEAGLLAKALKDLPLRIQTASRSERKKVLQNVESVLSCPGFSEAVVRGLCKVLQMTLPRYRDVTSQSFVNSLIKALCTCHPDWTMKHLTPTLSDAARINATTAPTKSTAQSALFALSWSSILINCALHNCKDEGKPEFQNIVNAQAVLYSTIIEAGYKKKTEKAHHMLAQMWKSNNLNLTLYNVGLSCLPESIHSVVFGSYYIKFLVENKHTDLVVLHKLKLLDQFVKIIVGSKVKVKDYVVTACRPLLLLLLHNEFSEILLPALQKAMLRNPELALHTVSKVLANLSLDLSQYALNIGKTVATSLYSKDDNGREAAVEACRSLASQCSDSGPVEALLEHLFHIFNGSQGKITVSTHKISILQGIGNLSYNAVTGSSIQSLAQSAAEHFIKILEVEVHEKTLIYCLEMMSLWCSKFNSQVPPKVLSWLEKGISLKTSTSSVRTAYIGVMSACCHSSSAAQCAEFIPLLLKSVEKAAAQPSQVSIVTEGLSAACLLLKLSTLDSFESKLSSLYSIIYDMDKQVFISDKFLSQAPNETLCQVVVLCEKILMDDGERVASNPAPLHRALVTCLTVQPVRFKCKPILHRMFSSLHGTLIATALLEELTNMLLTNRIQCSVDKENREGTEVIQSELKPRHLADAVMIMCSGTNLSKEDKKIIAFHSLLPCHHPTVASAQSRLWLNIIKYFKLDSTKFIKQYQEKLIELLVTGFKPIPTYEAALSTVTALNPDVMLPPLLKSATSVFLDPGLLNVSEEEYAIFQCPPGELYDKSVVSGKDDSTINNKNIKRESKVYSFKEQQEEIALRKELEDKKRKQGKITEPELTPKQKEAMRLQLEKEAAIRSRLTQAEEKLYKAFRIVISACHGSPLPLGAQLPVIVPPTVRGLSSPLSAKYLSQLYLVLKDPAFIGISLSPVTIDRVAHITLRLLRPKCTLDPAWEQQDLEKAMKWAITELDKIGSGLTAPGLSYVLPLIQSTINSVSSTSPLLTTCIHILSTQAKLRSSGGPQDLHSPKILPRRQMMLLLIDVISNTIGRVQQQASAALLDVATAASGGEGCAVATDEEIDSLLAALQHSSQYVRDAALRSMCALVPVLPKPKQNRDQALRITRRVWVAKHDVVEENRDVADKLWQSANLSWADKGLCESLLDDIVHPVIAVQQAGSNALAALLQQSQPPSTDLVLRLLLNIYNEKNNMVPARVDSLGRIVEKPIDTWEPRNGVALALAQLAPLLTPKSVSNLAKFYVEKGLGDRNDQVRNNMLAAALAAVDLHGKAVANCLPALVPSIKEEAPALVQKLLDQLLSSESLGQRKGAAYGLAGIVKGMGILALKQLDIMVTLTDAIQDKKNYRHREGSVELLGAMAYCAPKQLSSCLPSIVPKLIEVLSDSHVKVQTAGAQALKLIGSVIRNPEIQDPSNRTATCLQTLLDTQFVHFIDAPSLALIMPVVQRAFMDRSTETRKMAAQIIGNMYSLTDQKDLTPYLPTIIPGLKTSLLDPVPEVRSVSARALGAMVRGMGESSFEDLLPWLMKTLTSEASSVDRSGAAQGLSEVVGGLGVEKLHKLMPEIITTAQRTDIAPHVKDGYIMMFIYMPVVFTNEFTPYIGEIIIPILKALADENEYVRDTALKAGQRIVNLYADSAITLLLPELEKGLFDENWRIRYSSVQLLGDLLYRISGVSGKMSTETANEDDNFGTEQSHKAIITALGLKRRNRVLAGLYMGRSDVALLVRQAALHVWKVVVTNTPRTLREILPTLFSLLLGCLASTSHDKRQVAAKTLGDLVRKLGERVLPEIIPILERGLESDQPDQRQGVCIGLSEMMASTSRDMVLTFVNSLVPTVRKALCDPLPEVRQAAAKTFDSLHSTVGVKALDDILPPMLQQLNNPSPGIAEWTLDGLRQVMAIKSRVVLPYLVPQLTATPVNTKALSILASVAGEALTKYLHKILPALLTALAVSEGSLQELEYCQTVVLSVSDEVGIRAIVDHLLEVGRCEKVESRRAAATLLCAFCTHTRADYSQHVPQLLRGLIHLFTDTDQTVLQMSWDALSAVTKTLDPSQQVIYVSDIRQAIKFAVSDLKPGALLPGLCLPKGITPILPIFREAVLNGTPEVKEAASQGLGEVIALTTAQSLQPSVVHITGPLIRILGDRFPPGVKAAVLHTLAILLAKVGVMLKQFLPQLQTTFLKALNDGNRQVRLKAATALGHLITIHTRADPLFTELHTAVKTVEDPAVRETMMQALRGVVSAAGDKMSDAVRKPIHISLLGMLSHSEDATRTGAAGCVGAITRWLSPEQLATTLNDHLLPLKETPNTVYTNEYKDKIHKSLLSYLAADRSMNHQSNEVKQLVARVCSYMGRREVLAPEFLKAAIPMLVNGTKEKNIYVKANSELSLVAVLKLRHGDETLQTCMSLLDAGARESLSDVITKVLRKIAIQPEGKAEDVDDTLLT</sequence>
<evidence type="ECO:0000256" key="3">
    <source>
        <dbReference type="ARBA" id="ARBA00022485"/>
    </source>
</evidence>
<comment type="similarity">
    <text evidence="2">Belongs to the GCN1 family.</text>
</comment>
<dbReference type="Pfam" id="PF04104">
    <property type="entry name" value="DNA_primase_lrg"/>
    <property type="match status" value="1"/>
</dbReference>
<dbReference type="GO" id="GO:0051539">
    <property type="term" value="F:4 iron, 4 sulfur cluster binding"/>
    <property type="evidence" value="ECO:0007669"/>
    <property type="project" value="UniProtKB-KW"/>
</dbReference>
<keyword evidence="13" id="KW-1185">Reference proteome</keyword>
<evidence type="ECO:0000256" key="1">
    <source>
        <dbReference type="ARBA" id="ARBA00001966"/>
    </source>
</evidence>
<dbReference type="GO" id="GO:0000226">
    <property type="term" value="P:microtubule cytoskeleton organization"/>
    <property type="evidence" value="ECO:0007669"/>
    <property type="project" value="UniProtKB-ARBA"/>
</dbReference>
<evidence type="ECO:0000256" key="9">
    <source>
        <dbReference type="ARBA" id="ARBA00023014"/>
    </source>
</evidence>
<reference evidence="12 13" key="1">
    <citation type="submission" date="2024-07" db="EMBL/GenBank/DDBJ databases">
        <title>Chromosome-level genome assembly of the water stick insect Ranatra chinensis (Heteroptera: Nepidae).</title>
        <authorList>
            <person name="Liu X."/>
        </authorList>
    </citation>
    <scope>NUCLEOTIDE SEQUENCE [LARGE SCALE GENOMIC DNA]</scope>
    <source>
        <strain evidence="12">Cailab_2021Rc</strain>
        <tissue evidence="12">Muscle</tissue>
    </source>
</reference>
<keyword evidence="3" id="KW-0004">4Fe-4S</keyword>
<evidence type="ECO:0000256" key="7">
    <source>
        <dbReference type="ARBA" id="ARBA00022737"/>
    </source>
</evidence>
<dbReference type="InterPro" id="IPR011989">
    <property type="entry name" value="ARM-like"/>
</dbReference>
<dbReference type="GO" id="GO:0046872">
    <property type="term" value="F:metal ion binding"/>
    <property type="evidence" value="ECO:0007669"/>
    <property type="project" value="UniProtKB-KW"/>
</dbReference>
<accession>A0ABD0YMT6</accession>
<dbReference type="PANTHER" id="PTHR23346:SF7">
    <property type="entry name" value="STALLED RIBOSOME SENSOR GCN1"/>
    <property type="match status" value="1"/>
</dbReference>
<evidence type="ECO:0000256" key="2">
    <source>
        <dbReference type="ARBA" id="ARBA00007366"/>
    </source>
</evidence>
<gene>
    <name evidence="12" type="ORF">AAG570_010527</name>
</gene>
<dbReference type="InterPro" id="IPR016024">
    <property type="entry name" value="ARM-type_fold"/>
</dbReference>
<dbReference type="InterPro" id="IPR058560">
    <property type="entry name" value="DNA_primase_C"/>
</dbReference>
<keyword evidence="5" id="KW-0235">DNA replication</keyword>
<dbReference type="Pfam" id="PF25801">
    <property type="entry name" value="HEAT_GCN1_C_2"/>
    <property type="match status" value="2"/>
</dbReference>
<keyword evidence="7" id="KW-0677">Repeat</keyword>
<evidence type="ECO:0000256" key="6">
    <source>
        <dbReference type="ARBA" id="ARBA00022723"/>
    </source>
</evidence>
<keyword evidence="8" id="KW-0408">Iron</keyword>
<protein>
    <recommendedName>
        <fullName evidence="11">TOG domain-containing protein</fullName>
    </recommendedName>
</protein>
<dbReference type="SMART" id="SM01349">
    <property type="entry name" value="TOG"/>
    <property type="match status" value="1"/>
</dbReference>
<keyword evidence="6" id="KW-0479">Metal-binding</keyword>
<feature type="non-terminal residue" evidence="12">
    <location>
        <position position="1"/>
    </location>
</feature>
<dbReference type="InterPro" id="IPR056810">
    <property type="entry name" value="GNC1-like_N"/>
</dbReference>
<dbReference type="Pfam" id="PF24987">
    <property type="entry name" value="HEAT_EF3_N"/>
    <property type="match status" value="3"/>
</dbReference>
<feature type="domain" description="TOG" evidence="11">
    <location>
        <begin position="1338"/>
        <end position="1600"/>
    </location>
</feature>
<evidence type="ECO:0000259" key="11">
    <source>
        <dbReference type="SMART" id="SM01349"/>
    </source>
</evidence>
<dbReference type="FunFam" id="1.25.10.10:FF:000162">
    <property type="entry name" value="GCN1, eIF2 alpha kinase activator homolog"/>
    <property type="match status" value="1"/>
</dbReference>
<organism evidence="12 13">
    <name type="scientific">Ranatra chinensis</name>
    <dbReference type="NCBI Taxonomy" id="642074"/>
    <lineage>
        <taxon>Eukaryota</taxon>
        <taxon>Metazoa</taxon>
        <taxon>Ecdysozoa</taxon>
        <taxon>Arthropoda</taxon>
        <taxon>Hexapoda</taxon>
        <taxon>Insecta</taxon>
        <taxon>Pterygota</taxon>
        <taxon>Neoptera</taxon>
        <taxon>Paraneoptera</taxon>
        <taxon>Hemiptera</taxon>
        <taxon>Heteroptera</taxon>
        <taxon>Panheteroptera</taxon>
        <taxon>Nepomorpha</taxon>
        <taxon>Nepidae</taxon>
        <taxon>Ranatrinae</taxon>
        <taxon>Ranatra</taxon>
    </lineage>
</organism>
<evidence type="ECO:0000256" key="5">
    <source>
        <dbReference type="ARBA" id="ARBA00022705"/>
    </source>
</evidence>
<comment type="caution">
    <text evidence="12">The sequence shown here is derived from an EMBL/GenBank/DDBJ whole genome shotgun (WGS) entry which is preliminary data.</text>
</comment>
<dbReference type="Gene3D" id="1.25.10.10">
    <property type="entry name" value="Leucine-rich Repeat Variant"/>
    <property type="match status" value="6"/>
</dbReference>
<proteinExistence type="inferred from homology"/>
<dbReference type="InterPro" id="IPR034085">
    <property type="entry name" value="TOG"/>
</dbReference>
<dbReference type="GO" id="GO:0006269">
    <property type="term" value="P:DNA replication, synthesis of primer"/>
    <property type="evidence" value="ECO:0007669"/>
    <property type="project" value="UniProtKB-KW"/>
</dbReference>
<keyword evidence="9" id="KW-0411">Iron-sulfur</keyword>
<feature type="repeat" description="HEAT" evidence="10">
    <location>
        <begin position="1541"/>
        <end position="1579"/>
    </location>
</feature>
<evidence type="ECO:0000256" key="8">
    <source>
        <dbReference type="ARBA" id="ARBA00023004"/>
    </source>
</evidence>
<evidence type="ECO:0000313" key="12">
    <source>
        <dbReference type="EMBL" id="KAL1132575.1"/>
    </source>
</evidence>
<dbReference type="Pfam" id="PF24984">
    <property type="entry name" value="HEAT_EF3_GNC1"/>
    <property type="match status" value="1"/>
</dbReference>
<dbReference type="Pfam" id="PF23271">
    <property type="entry name" value="HEAT_GCN1"/>
    <property type="match status" value="1"/>
</dbReference>
<evidence type="ECO:0000256" key="10">
    <source>
        <dbReference type="PROSITE-ProRule" id="PRU00103"/>
    </source>
</evidence>
<dbReference type="PROSITE" id="PS50077">
    <property type="entry name" value="HEAT_REPEAT"/>
    <property type="match status" value="3"/>
</dbReference>
<feature type="repeat" description="HEAT" evidence="10">
    <location>
        <begin position="1433"/>
        <end position="1470"/>
    </location>
</feature>
<dbReference type="PANTHER" id="PTHR23346">
    <property type="entry name" value="TRANSLATIONAL ACTIVATOR GCN1-RELATED"/>
    <property type="match status" value="1"/>
</dbReference>
<dbReference type="FunFam" id="1.25.10.10:FF:000090">
    <property type="entry name" value="eIF-2-alpha kinase activator GCN1"/>
    <property type="match status" value="1"/>
</dbReference>
<evidence type="ECO:0000256" key="4">
    <source>
        <dbReference type="ARBA" id="ARBA00022515"/>
    </source>
</evidence>
<dbReference type="Pfam" id="PF24993">
    <property type="entry name" value="GNC1_N"/>
    <property type="match status" value="1"/>
</dbReference>
<feature type="repeat" description="HEAT" evidence="10">
    <location>
        <begin position="1889"/>
        <end position="1926"/>
    </location>
</feature>
<dbReference type="Proteomes" id="UP001558652">
    <property type="component" value="Unassembled WGS sequence"/>
</dbReference>
<dbReference type="InterPro" id="IPR057546">
    <property type="entry name" value="HEAT_GCN1"/>
</dbReference>
<evidence type="ECO:0000313" key="13">
    <source>
        <dbReference type="Proteomes" id="UP001558652"/>
    </source>
</evidence>
<dbReference type="EMBL" id="JBFDAA010000005">
    <property type="protein sequence ID" value="KAL1132575.1"/>
    <property type="molecule type" value="Genomic_DNA"/>
</dbReference>